<sequence>MTRVWLSRATFCILCSTGNAKGFISASMDWLCIKKHLNCAFSCPKSPFMVVEFTKDDIAYNCPRVRQNPNAQKFYYLKEHCLANNLLFEDPDFKVEKQPLLGYQLSTQTKLKWLRPPEFVDDPQFLVNQPSGFDVHPGYLPSRSLSAALLNLYANKRTFRRTVPHDNSFFGSEYAGIFHFRFWDYGRWLDVVIDDRLPTIDGRLLFTLSTRPNELWCSLLEKAYAKFLGSYNALKDVTISETMQDFSGGVTQCYWFNECNLPPEYFYELIERGLDKGSMIAGIRLHRNQSLEDRSCHVHPITQTMASGSRLVCLGYFCNQQTNPEEPKPSQDLPRRFWLCIEEFMDRFDGVEICSITPDPLGDPEGSQRIWNTSFYEGIWVSGLTAGGSKDHKVSYGMNPRIRIELSDPDNGTELCSLVISLMQKQRTGMVLCLVIGFEVLSSNNITVARTIYSNSREVSCRLQLPPGSYTIIPSTKQPDENGTFLLRIFTGPQVQQESENGFEVIHPAQSLVKSGTWESMIRMFFDLANHFGLVSSADMALIINAYFLDSPPKRKRKRWPVFAIPLNKPVILPVNKNIIRTMYKNHAVQTALTEHITCMQRERSRSLNFEHFLEILAEHCHNWQQMYNLVQ</sequence>
<dbReference type="PROSITE" id="PS50203">
    <property type="entry name" value="CALPAIN_CAT"/>
    <property type="match status" value="1"/>
</dbReference>
<evidence type="ECO:0000256" key="1">
    <source>
        <dbReference type="ARBA" id="ARBA00007623"/>
    </source>
</evidence>
<dbReference type="STRING" id="7159.Q17E42"/>
<dbReference type="KEGG" id="aag:5579803"/>
<dbReference type="HOGENOM" id="CLU_432946_0_0_1"/>
<reference evidence="6" key="3">
    <citation type="submission" date="2012-09" db="EMBL/GenBank/DDBJ databases">
        <authorList>
            <consortium name="VectorBase"/>
        </authorList>
    </citation>
    <scope>NUCLEOTIDE SEQUENCE</scope>
    <source>
        <strain evidence="6">Liverpool</strain>
    </source>
</reference>
<evidence type="ECO:0000256" key="4">
    <source>
        <dbReference type="SAM" id="SignalP"/>
    </source>
</evidence>
<proteinExistence type="inferred from homology"/>
<dbReference type="VEuPathDB" id="VectorBase:AAEL003967"/>
<dbReference type="InterPro" id="IPR022684">
    <property type="entry name" value="Calpain_cysteine_protease"/>
</dbReference>
<evidence type="ECO:0000313" key="6">
    <source>
        <dbReference type="EMBL" id="EAT44696.1"/>
    </source>
</evidence>
<dbReference type="GO" id="GO:0004198">
    <property type="term" value="F:calcium-dependent cysteine-type endopeptidase activity"/>
    <property type="evidence" value="ECO:0007669"/>
    <property type="project" value="InterPro"/>
</dbReference>
<dbReference type="EMBL" id="CH477287">
    <property type="protein sequence ID" value="EAT44696.1"/>
    <property type="molecule type" value="Genomic_DNA"/>
</dbReference>
<dbReference type="InterPro" id="IPR038765">
    <property type="entry name" value="Papain-like_cys_pep_sf"/>
</dbReference>
<dbReference type="InterPro" id="IPR036213">
    <property type="entry name" value="Calpain_III_sf"/>
</dbReference>
<dbReference type="PANTHER" id="PTHR10183:SF433">
    <property type="entry name" value="CALPAIN-A-RELATED"/>
    <property type="match status" value="1"/>
</dbReference>
<dbReference type="PRINTS" id="PR00704">
    <property type="entry name" value="CALPAIN"/>
</dbReference>
<dbReference type="SMART" id="SM00720">
    <property type="entry name" value="calpain_III"/>
    <property type="match status" value="1"/>
</dbReference>
<evidence type="ECO:0000256" key="2">
    <source>
        <dbReference type="PIRSR" id="PIRSR622684-1"/>
    </source>
</evidence>
<organism evidence="6 7">
    <name type="scientific">Aedes aegypti</name>
    <name type="common">Yellowfever mosquito</name>
    <name type="synonym">Culex aegypti</name>
    <dbReference type="NCBI Taxonomy" id="7159"/>
    <lineage>
        <taxon>Eukaryota</taxon>
        <taxon>Metazoa</taxon>
        <taxon>Ecdysozoa</taxon>
        <taxon>Arthropoda</taxon>
        <taxon>Hexapoda</taxon>
        <taxon>Insecta</taxon>
        <taxon>Pterygota</taxon>
        <taxon>Neoptera</taxon>
        <taxon>Endopterygota</taxon>
        <taxon>Diptera</taxon>
        <taxon>Nematocera</taxon>
        <taxon>Culicoidea</taxon>
        <taxon>Culicidae</taxon>
        <taxon>Culicinae</taxon>
        <taxon>Aedini</taxon>
        <taxon>Aedes</taxon>
        <taxon>Stegomyia</taxon>
    </lineage>
</organism>
<dbReference type="GO" id="GO:0005737">
    <property type="term" value="C:cytoplasm"/>
    <property type="evidence" value="ECO:0007669"/>
    <property type="project" value="TreeGrafter"/>
</dbReference>
<dbReference type="OMA" id="RMFFDLA"/>
<name>Q17E42_AEDAE</name>
<feature type="active site" evidence="2">
    <location>
        <position position="297"/>
    </location>
</feature>
<dbReference type="Pfam" id="PF00648">
    <property type="entry name" value="Peptidase_C2"/>
    <property type="match status" value="1"/>
</dbReference>
<dbReference type="PaxDb" id="7159-AAEL003967-PA"/>
<dbReference type="SMART" id="SM00230">
    <property type="entry name" value="CysPc"/>
    <property type="match status" value="1"/>
</dbReference>
<dbReference type="SUPFAM" id="SSF49758">
    <property type="entry name" value="Calpain large subunit, middle domain (domain III)"/>
    <property type="match status" value="1"/>
</dbReference>
<dbReference type="SUPFAM" id="SSF54001">
    <property type="entry name" value="Cysteine proteinases"/>
    <property type="match status" value="1"/>
</dbReference>
<comment type="similarity">
    <text evidence="1">Belongs to the peptidase C2 family.</text>
</comment>
<dbReference type="eggNOG" id="KOG0045">
    <property type="taxonomic scope" value="Eukaryota"/>
</dbReference>
<dbReference type="Pfam" id="PF01067">
    <property type="entry name" value="Calpain_III"/>
    <property type="match status" value="1"/>
</dbReference>
<dbReference type="InterPro" id="IPR022683">
    <property type="entry name" value="Calpain_III"/>
</dbReference>
<dbReference type="AlphaFoldDB" id="Q17E42"/>
<dbReference type="PhylomeDB" id="Q17E42"/>
<reference evidence="6" key="2">
    <citation type="journal article" date="2007" name="Science">
        <title>Genome sequence of Aedes aegypti, a major arbovirus vector.</title>
        <authorList>
            <person name="Nene V."/>
            <person name="Wortman J.R."/>
            <person name="Lawson D."/>
            <person name="Haas B."/>
            <person name="Kodira C."/>
            <person name="Tu Z.J."/>
            <person name="Loftus B."/>
            <person name="Xi Z."/>
            <person name="Megy K."/>
            <person name="Grabherr M."/>
            <person name="Ren Q."/>
            <person name="Zdobnov E.M."/>
            <person name="Lobo N.F."/>
            <person name="Campbell K.S."/>
            <person name="Brown S.E."/>
            <person name="Bonaldo M.F."/>
            <person name="Zhu J."/>
            <person name="Sinkins S.P."/>
            <person name="Hogenkamp D.G."/>
            <person name="Amedeo P."/>
            <person name="Arensburger P."/>
            <person name="Atkinson P.W."/>
            <person name="Bidwell S."/>
            <person name="Biedler J."/>
            <person name="Birney E."/>
            <person name="Bruggner R.V."/>
            <person name="Costas J."/>
            <person name="Coy M.R."/>
            <person name="Crabtree J."/>
            <person name="Crawford M."/>
            <person name="Debruyn B."/>
            <person name="Decaprio D."/>
            <person name="Eiglmeier K."/>
            <person name="Eisenstadt E."/>
            <person name="El-Dorry H."/>
            <person name="Gelbart W.M."/>
            <person name="Gomes S.L."/>
            <person name="Hammond M."/>
            <person name="Hannick L.I."/>
            <person name="Hogan J.R."/>
            <person name="Holmes M.H."/>
            <person name="Jaffe D."/>
            <person name="Johnston J.S."/>
            <person name="Kennedy R.C."/>
            <person name="Koo H."/>
            <person name="Kravitz S."/>
            <person name="Kriventseva E.V."/>
            <person name="Kulp D."/>
            <person name="Labutti K."/>
            <person name="Lee E."/>
            <person name="Li S."/>
            <person name="Lovin D.D."/>
            <person name="Mao C."/>
            <person name="Mauceli E."/>
            <person name="Menck C.F."/>
            <person name="Miller J.R."/>
            <person name="Montgomery P."/>
            <person name="Mori A."/>
            <person name="Nascimento A.L."/>
            <person name="Naveira H.F."/>
            <person name="Nusbaum C."/>
            <person name="O'leary S."/>
            <person name="Orvis J."/>
            <person name="Pertea M."/>
            <person name="Quesneville H."/>
            <person name="Reidenbach K.R."/>
            <person name="Rogers Y.H."/>
            <person name="Roth C.W."/>
            <person name="Schneider J.R."/>
            <person name="Schatz M."/>
            <person name="Shumway M."/>
            <person name="Stanke M."/>
            <person name="Stinson E.O."/>
            <person name="Tubio J.M."/>
            <person name="Vanzee J.P."/>
            <person name="Verjovski-Almeida S."/>
            <person name="Werner D."/>
            <person name="White O."/>
            <person name="Wyder S."/>
            <person name="Zeng Q."/>
            <person name="Zhao Q."/>
            <person name="Zhao Y."/>
            <person name="Hill C.A."/>
            <person name="Raikhel A.S."/>
            <person name="Soares M.B."/>
            <person name="Knudson D.L."/>
            <person name="Lee N.H."/>
            <person name="Galagan J."/>
            <person name="Salzberg S.L."/>
            <person name="Paulsen I.T."/>
            <person name="Dimopoulos G."/>
            <person name="Collins F.H."/>
            <person name="Birren B."/>
            <person name="Fraser-Liggett C.M."/>
            <person name="Severson D.W."/>
        </authorList>
    </citation>
    <scope>NUCLEOTIDE SEQUENCE [LARGE SCALE GENOMIC DNA]</scope>
    <source>
        <strain evidence="6">Liverpool</strain>
    </source>
</reference>
<feature type="chain" id="PRO_5030175406" evidence="4">
    <location>
        <begin position="21"/>
        <end position="632"/>
    </location>
</feature>
<evidence type="ECO:0000313" key="7">
    <source>
        <dbReference type="Proteomes" id="UP000682892"/>
    </source>
</evidence>
<dbReference type="Proteomes" id="UP000682892">
    <property type="component" value="Unassembled WGS sequence"/>
</dbReference>
<evidence type="ECO:0000256" key="3">
    <source>
        <dbReference type="PROSITE-ProRule" id="PRU00239"/>
    </source>
</evidence>
<accession>Q17E42</accession>
<dbReference type="Gene3D" id="2.60.120.380">
    <property type="match status" value="1"/>
</dbReference>
<dbReference type="InterPro" id="IPR001300">
    <property type="entry name" value="Peptidase_C2_calpain_cat"/>
</dbReference>
<comment type="caution">
    <text evidence="3">Lacks conserved residue(s) required for the propagation of feature annotation.</text>
</comment>
<keyword evidence="4" id="KW-0732">Signal</keyword>
<evidence type="ECO:0000259" key="5">
    <source>
        <dbReference type="PROSITE" id="PS50203"/>
    </source>
</evidence>
<dbReference type="GO" id="GO:0006508">
    <property type="term" value="P:proteolysis"/>
    <property type="evidence" value="ECO:0007669"/>
    <property type="project" value="InterPro"/>
</dbReference>
<feature type="domain" description="Calpain catalytic" evidence="5">
    <location>
        <begin position="87"/>
        <end position="357"/>
    </location>
</feature>
<protein>
    <submittedName>
        <fullName evidence="6">AAEL003967-PA</fullName>
    </submittedName>
</protein>
<dbReference type="OrthoDB" id="6930251at2759"/>
<gene>
    <name evidence="6" type="ORF">AaeL_AAEL003967</name>
</gene>
<dbReference type="InterPro" id="IPR022682">
    <property type="entry name" value="Calpain_domain_III"/>
</dbReference>
<dbReference type="PANTHER" id="PTHR10183">
    <property type="entry name" value="CALPAIN"/>
    <property type="match status" value="1"/>
</dbReference>
<reference evidence="6" key="1">
    <citation type="submission" date="2005-10" db="EMBL/GenBank/DDBJ databases">
        <authorList>
            <person name="Loftus B.J."/>
            <person name="Nene V.M."/>
            <person name="Hannick L.I."/>
            <person name="Bidwell S."/>
            <person name="Haas B."/>
            <person name="Amedeo P."/>
            <person name="Orvis J."/>
            <person name="Wortman J.R."/>
            <person name="White O.R."/>
            <person name="Salzberg S."/>
            <person name="Shumway M."/>
            <person name="Koo H."/>
            <person name="Zhao Y."/>
            <person name="Holmes M."/>
            <person name="Miller J."/>
            <person name="Schatz M."/>
            <person name="Pop M."/>
            <person name="Pai G."/>
            <person name="Utterback T."/>
            <person name="Rogers Y.-H."/>
            <person name="Kravitz S."/>
            <person name="Fraser C.M."/>
        </authorList>
    </citation>
    <scope>NUCLEOTIDE SEQUENCE</scope>
    <source>
        <strain evidence="6">Liverpool</strain>
    </source>
</reference>
<feature type="signal peptide" evidence="4">
    <location>
        <begin position="1"/>
        <end position="20"/>
    </location>
</feature>